<organism evidence="1 2">
    <name type="scientific">Trichonephila clavata</name>
    <name type="common">Joro spider</name>
    <name type="synonym">Nephila clavata</name>
    <dbReference type="NCBI Taxonomy" id="2740835"/>
    <lineage>
        <taxon>Eukaryota</taxon>
        <taxon>Metazoa</taxon>
        <taxon>Ecdysozoa</taxon>
        <taxon>Arthropoda</taxon>
        <taxon>Chelicerata</taxon>
        <taxon>Arachnida</taxon>
        <taxon>Araneae</taxon>
        <taxon>Araneomorphae</taxon>
        <taxon>Entelegynae</taxon>
        <taxon>Araneoidea</taxon>
        <taxon>Nephilidae</taxon>
        <taxon>Trichonephila</taxon>
    </lineage>
</organism>
<reference evidence="1" key="1">
    <citation type="submission" date="2020-07" db="EMBL/GenBank/DDBJ databases">
        <title>Multicomponent nature underlies the extraordinary mechanical properties of spider dragline silk.</title>
        <authorList>
            <person name="Kono N."/>
            <person name="Nakamura H."/>
            <person name="Mori M."/>
            <person name="Yoshida Y."/>
            <person name="Ohtoshi R."/>
            <person name="Malay A.D."/>
            <person name="Moran D.A.P."/>
            <person name="Tomita M."/>
            <person name="Numata K."/>
            <person name="Arakawa K."/>
        </authorList>
    </citation>
    <scope>NUCLEOTIDE SEQUENCE</scope>
</reference>
<dbReference type="AlphaFoldDB" id="A0A8X6G4Z6"/>
<name>A0A8X6G4Z6_TRICU</name>
<comment type="caution">
    <text evidence="1">The sequence shown here is derived from an EMBL/GenBank/DDBJ whole genome shotgun (WGS) entry which is preliminary data.</text>
</comment>
<proteinExistence type="predicted"/>
<protein>
    <submittedName>
        <fullName evidence="1">Uncharacterized protein</fullName>
    </submittedName>
</protein>
<keyword evidence="2" id="KW-1185">Reference proteome</keyword>
<dbReference type="EMBL" id="BMAO01014570">
    <property type="protein sequence ID" value="GFQ95772.1"/>
    <property type="molecule type" value="Genomic_DNA"/>
</dbReference>
<sequence length="81" mass="9729">MLGFVPPERSHPEEAQLTGRDIHEWLQWNEKNPFCLPSTRVRDTTRCHKINSYIYNTVTPYCDLPTIVFEYLFLDISRNKW</sequence>
<accession>A0A8X6G4Z6</accession>
<gene>
    <name evidence="1" type="ORF">TNCT_590431</name>
</gene>
<dbReference type="Proteomes" id="UP000887116">
    <property type="component" value="Unassembled WGS sequence"/>
</dbReference>
<evidence type="ECO:0000313" key="2">
    <source>
        <dbReference type="Proteomes" id="UP000887116"/>
    </source>
</evidence>
<evidence type="ECO:0000313" key="1">
    <source>
        <dbReference type="EMBL" id="GFQ95772.1"/>
    </source>
</evidence>